<evidence type="ECO:0000313" key="3">
    <source>
        <dbReference type="EMBL" id="PTX21523.1"/>
    </source>
</evidence>
<dbReference type="NCBIfam" id="NF009466">
    <property type="entry name" value="PRK12826.1-2"/>
    <property type="match status" value="1"/>
</dbReference>
<evidence type="ECO:0000256" key="1">
    <source>
        <dbReference type="ARBA" id="ARBA00006484"/>
    </source>
</evidence>
<dbReference type="PRINTS" id="PR00081">
    <property type="entry name" value="GDHRDH"/>
</dbReference>
<sequence length="256" mass="26728">MNGNGNGTNQLAGKVALVTGASSGIGKATALFYAREGAKVVVSDIAEDKGQQVVEEINRAGGEATFVKADVSNPQDCEQLVQQTVDAFGRLDVAFNNAGIGGESNPVGDMSIEGWQKVVNINLNSVFYCMHYQIRQMLQNGGGAIVNNSSILGQVGFANSSGYVAAKHGVVGLTKTGALEYASKGIRINAIGPAFINTPLVTSLGEETLQALVKMHPIGRLGEAEEVAELVVWLSSPKASFVNGAYYAVDGAYLSQ</sequence>
<dbReference type="InterPro" id="IPR002347">
    <property type="entry name" value="SDR_fam"/>
</dbReference>
<keyword evidence="4" id="KW-1185">Reference proteome</keyword>
<dbReference type="Gene3D" id="3.40.50.720">
    <property type="entry name" value="NAD(P)-binding Rossmann-like Domain"/>
    <property type="match status" value="1"/>
</dbReference>
<organism evidence="3 4">
    <name type="scientific">Pontibacter mucosus</name>
    <dbReference type="NCBI Taxonomy" id="1649266"/>
    <lineage>
        <taxon>Bacteria</taxon>
        <taxon>Pseudomonadati</taxon>
        <taxon>Bacteroidota</taxon>
        <taxon>Cytophagia</taxon>
        <taxon>Cytophagales</taxon>
        <taxon>Hymenobacteraceae</taxon>
        <taxon>Pontibacter</taxon>
    </lineage>
</organism>
<dbReference type="PROSITE" id="PS00061">
    <property type="entry name" value="ADH_SHORT"/>
    <property type="match status" value="1"/>
</dbReference>
<dbReference type="NCBIfam" id="NF005559">
    <property type="entry name" value="PRK07231.1"/>
    <property type="match status" value="1"/>
</dbReference>
<keyword evidence="2" id="KW-0560">Oxidoreductase</keyword>
<comment type="caution">
    <text evidence="3">The sequence shown here is derived from an EMBL/GenBank/DDBJ whole genome shotgun (WGS) entry which is preliminary data.</text>
</comment>
<dbReference type="SUPFAM" id="SSF51735">
    <property type="entry name" value="NAD(P)-binding Rossmann-fold domains"/>
    <property type="match status" value="1"/>
</dbReference>
<protein>
    <submittedName>
        <fullName evidence="3">NAD(P)-dependent dehydrogenase (Short-subunit alcohol dehydrogenase family)</fullName>
    </submittedName>
</protein>
<dbReference type="FunFam" id="3.40.50.720:FF:000084">
    <property type="entry name" value="Short-chain dehydrogenase reductase"/>
    <property type="match status" value="1"/>
</dbReference>
<dbReference type="InterPro" id="IPR020904">
    <property type="entry name" value="Sc_DH/Rdtase_CS"/>
</dbReference>
<dbReference type="GO" id="GO:0016491">
    <property type="term" value="F:oxidoreductase activity"/>
    <property type="evidence" value="ECO:0007669"/>
    <property type="project" value="UniProtKB-KW"/>
</dbReference>
<dbReference type="PANTHER" id="PTHR24321">
    <property type="entry name" value="DEHYDROGENASES, SHORT CHAIN"/>
    <property type="match status" value="1"/>
</dbReference>
<dbReference type="Proteomes" id="UP000244225">
    <property type="component" value="Unassembled WGS sequence"/>
</dbReference>
<dbReference type="Pfam" id="PF13561">
    <property type="entry name" value="adh_short_C2"/>
    <property type="match status" value="1"/>
</dbReference>
<evidence type="ECO:0000256" key="2">
    <source>
        <dbReference type="ARBA" id="ARBA00023002"/>
    </source>
</evidence>
<dbReference type="InterPro" id="IPR036291">
    <property type="entry name" value="NAD(P)-bd_dom_sf"/>
</dbReference>
<dbReference type="OrthoDB" id="9804104at2"/>
<dbReference type="RefSeq" id="WP_108210893.1">
    <property type="nucleotide sequence ID" value="NZ_QBKI01000002.1"/>
</dbReference>
<evidence type="ECO:0000313" key="4">
    <source>
        <dbReference type="Proteomes" id="UP000244225"/>
    </source>
</evidence>
<accession>A0A2T5YQD4</accession>
<dbReference type="PANTHER" id="PTHR24321:SF8">
    <property type="entry name" value="ESTRADIOL 17-BETA-DEHYDROGENASE 8-RELATED"/>
    <property type="match status" value="1"/>
</dbReference>
<reference evidence="3 4" key="1">
    <citation type="submission" date="2018-04" db="EMBL/GenBank/DDBJ databases">
        <title>Genomic Encyclopedia of Archaeal and Bacterial Type Strains, Phase II (KMG-II): from individual species to whole genera.</title>
        <authorList>
            <person name="Goeker M."/>
        </authorList>
    </citation>
    <scope>NUCLEOTIDE SEQUENCE [LARGE SCALE GENOMIC DNA]</scope>
    <source>
        <strain evidence="3 4">DSM 100162</strain>
    </source>
</reference>
<proteinExistence type="inferred from homology"/>
<dbReference type="AlphaFoldDB" id="A0A2T5YQD4"/>
<name>A0A2T5YQD4_9BACT</name>
<gene>
    <name evidence="3" type="ORF">C8N40_102499</name>
</gene>
<dbReference type="EMBL" id="QBKI01000002">
    <property type="protein sequence ID" value="PTX21523.1"/>
    <property type="molecule type" value="Genomic_DNA"/>
</dbReference>
<dbReference type="PRINTS" id="PR00080">
    <property type="entry name" value="SDRFAMILY"/>
</dbReference>
<comment type="similarity">
    <text evidence="1">Belongs to the short-chain dehydrogenases/reductases (SDR) family.</text>
</comment>